<name>A0A2P6NGS3_9EUKA</name>
<accession>A0A2P6NGS3</accession>
<keyword evidence="1" id="KW-0812">Transmembrane</keyword>
<proteinExistence type="predicted"/>
<dbReference type="EMBL" id="MDYQ01000088">
    <property type="protein sequence ID" value="PRP83141.1"/>
    <property type="molecule type" value="Genomic_DNA"/>
</dbReference>
<gene>
    <name evidence="2" type="ORF">PROFUN_09569</name>
</gene>
<dbReference type="AlphaFoldDB" id="A0A2P6NGS3"/>
<evidence type="ECO:0000313" key="2">
    <source>
        <dbReference type="EMBL" id="PRP83141.1"/>
    </source>
</evidence>
<dbReference type="OrthoDB" id="3359487at2759"/>
<evidence type="ECO:0000256" key="1">
    <source>
        <dbReference type="SAM" id="Phobius"/>
    </source>
</evidence>
<protein>
    <submittedName>
        <fullName evidence="2">Uncharacterized protein</fullName>
    </submittedName>
</protein>
<dbReference type="InParanoid" id="A0A2P6NGS3"/>
<keyword evidence="1" id="KW-1133">Transmembrane helix</keyword>
<sequence length="273" mass="31347">MDDDVLTQFIHAKKNPGQSPVLFSDDRQQIIKQLCSYRLKPIEAAESAVLGPNREILQRRVLIERHMAYTLVQSIFLSRHLHQSKGHLMPLTLESNQSVVFHNLKDTLSRVIAINIPSVIIITSLSFLCLAHLLRLCRHVLLLLKEATLLFSQKKAPLLPNTLSCFHILQDHCDRMEEEELPVIAAAAQRMSATIRKYYKLTDDCKMYHMATQILRSTFTTHYKVQNEEIPGDLEDKDKPHNNSFRASESVVGFQILLISFIYSIQNHLLPLQ</sequence>
<feature type="transmembrane region" description="Helical" evidence="1">
    <location>
        <begin position="112"/>
        <end position="134"/>
    </location>
</feature>
<comment type="caution">
    <text evidence="2">The sequence shown here is derived from an EMBL/GenBank/DDBJ whole genome shotgun (WGS) entry which is preliminary data.</text>
</comment>
<keyword evidence="1" id="KW-0472">Membrane</keyword>
<evidence type="ECO:0000313" key="3">
    <source>
        <dbReference type="Proteomes" id="UP000241769"/>
    </source>
</evidence>
<dbReference type="Proteomes" id="UP000241769">
    <property type="component" value="Unassembled WGS sequence"/>
</dbReference>
<organism evidence="2 3">
    <name type="scientific">Planoprotostelium fungivorum</name>
    <dbReference type="NCBI Taxonomy" id="1890364"/>
    <lineage>
        <taxon>Eukaryota</taxon>
        <taxon>Amoebozoa</taxon>
        <taxon>Evosea</taxon>
        <taxon>Variosea</taxon>
        <taxon>Cavosteliida</taxon>
        <taxon>Cavosteliaceae</taxon>
        <taxon>Planoprotostelium</taxon>
    </lineage>
</organism>
<reference evidence="2 3" key="1">
    <citation type="journal article" date="2018" name="Genome Biol. Evol.">
        <title>Multiple Roots of Fruiting Body Formation in Amoebozoa.</title>
        <authorList>
            <person name="Hillmann F."/>
            <person name="Forbes G."/>
            <person name="Novohradska S."/>
            <person name="Ferling I."/>
            <person name="Riege K."/>
            <person name="Groth M."/>
            <person name="Westermann M."/>
            <person name="Marz M."/>
            <person name="Spaller T."/>
            <person name="Winckler T."/>
            <person name="Schaap P."/>
            <person name="Glockner G."/>
        </authorList>
    </citation>
    <scope>NUCLEOTIDE SEQUENCE [LARGE SCALE GENOMIC DNA]</scope>
    <source>
        <strain evidence="2 3">Jena</strain>
    </source>
</reference>
<keyword evidence="3" id="KW-1185">Reference proteome</keyword>